<gene>
    <name evidence="1" type="ORF">Vadar_020710</name>
</gene>
<organism evidence="1 2">
    <name type="scientific">Vaccinium darrowii</name>
    <dbReference type="NCBI Taxonomy" id="229202"/>
    <lineage>
        <taxon>Eukaryota</taxon>
        <taxon>Viridiplantae</taxon>
        <taxon>Streptophyta</taxon>
        <taxon>Embryophyta</taxon>
        <taxon>Tracheophyta</taxon>
        <taxon>Spermatophyta</taxon>
        <taxon>Magnoliopsida</taxon>
        <taxon>eudicotyledons</taxon>
        <taxon>Gunneridae</taxon>
        <taxon>Pentapetalae</taxon>
        <taxon>asterids</taxon>
        <taxon>Ericales</taxon>
        <taxon>Ericaceae</taxon>
        <taxon>Vaccinioideae</taxon>
        <taxon>Vaccinieae</taxon>
        <taxon>Vaccinium</taxon>
    </lineage>
</organism>
<dbReference type="EMBL" id="CM037152">
    <property type="protein sequence ID" value="KAH7834889.1"/>
    <property type="molecule type" value="Genomic_DNA"/>
</dbReference>
<reference evidence="1 2" key="1">
    <citation type="journal article" date="2021" name="Hortic Res">
        <title>High-quality reference genome and annotation aids understanding of berry development for evergreen blueberry (Vaccinium darrowii).</title>
        <authorList>
            <person name="Yu J."/>
            <person name="Hulse-Kemp A.M."/>
            <person name="Babiker E."/>
            <person name="Staton M."/>
        </authorList>
    </citation>
    <scope>NUCLEOTIDE SEQUENCE [LARGE SCALE GENOMIC DNA]</scope>
    <source>
        <strain evidence="2">cv. NJ 8807/NJ 8810</strain>
        <tissue evidence="1">Young leaf</tissue>
    </source>
</reference>
<comment type="caution">
    <text evidence="1">The sequence shown here is derived from an EMBL/GenBank/DDBJ whole genome shotgun (WGS) entry which is preliminary data.</text>
</comment>
<evidence type="ECO:0000313" key="2">
    <source>
        <dbReference type="Proteomes" id="UP000828048"/>
    </source>
</evidence>
<protein>
    <submittedName>
        <fullName evidence="1">Uncharacterized protein</fullName>
    </submittedName>
</protein>
<accession>A0ACB7X2I4</accession>
<sequence>MESYRRHPISPATTSPPSFYKIILPSVLQSHRLRIPEDFARKYGNELSTSVKLTARCGQVCHVGVEKADKMLWFTDGWKEFSKNHSIGFGSFVVFNYEGDSKFKVLIFDLTATEIYNPRKTVGTSKEPNKGEPESHKGDGGSHGIGPKLRSRPSRPRLISLEDGILDVCGDQSRSGKRCCDSVIQNMFEFAPEFALRISKRGRCISSLESLRRNFHYFTRNKRCKIDELDNVTASWKGKRKASEMPNSQSSLVHKAEKEKWEVRECQHKQLDSVFLQEATRKRKGIGYQLNETNHRKKNADEFHPSNAANLERTDSNEQQLKIKQEEEEELLGVKDSRNDSMVWPLTTEDREKAVNACMMFEPNNPCFAKIMHPYNVHKSFIVNVPAAFAKKYLHGVSDSFQLEVSGGEQWPVHCKQVNGVVKVLAGGWSRFAKDNDLAEGDVCVFELIQVEDVVLKVSIFRARDTRQTNLRNLKM</sequence>
<name>A0ACB7X2I4_9ERIC</name>
<evidence type="ECO:0000313" key="1">
    <source>
        <dbReference type="EMBL" id="KAH7834889.1"/>
    </source>
</evidence>
<dbReference type="Proteomes" id="UP000828048">
    <property type="component" value="Chromosome 2"/>
</dbReference>
<keyword evidence="2" id="KW-1185">Reference proteome</keyword>
<proteinExistence type="predicted"/>